<organism evidence="2 3">
    <name type="scientific">Saitoella complicata (strain BCRC 22490 / CBS 7301 / JCM 7358 / NBRC 10748 / NRRL Y-17804)</name>
    <dbReference type="NCBI Taxonomy" id="698492"/>
    <lineage>
        <taxon>Eukaryota</taxon>
        <taxon>Fungi</taxon>
        <taxon>Dikarya</taxon>
        <taxon>Ascomycota</taxon>
        <taxon>Taphrinomycotina</taxon>
        <taxon>Taphrinomycotina incertae sedis</taxon>
        <taxon>Saitoella</taxon>
    </lineage>
</organism>
<reference evidence="2 3" key="3">
    <citation type="journal article" date="2015" name="Genome Announc.">
        <title>Draft Genome Sequence of the Archiascomycetous Yeast Saitoella complicata.</title>
        <authorList>
            <person name="Yamauchi K."/>
            <person name="Kondo S."/>
            <person name="Hamamoto M."/>
            <person name="Takahashi Y."/>
            <person name="Ogura Y."/>
            <person name="Hayashi T."/>
            <person name="Nishida H."/>
        </authorList>
    </citation>
    <scope>NUCLEOTIDE SEQUENCE [LARGE SCALE GENOMIC DNA]</scope>
    <source>
        <strain evidence="2 3">NRRL Y-17804</strain>
    </source>
</reference>
<sequence length="236" mass="25805">MVVHEPAVAGTLSKAGASIFSQHLKSIERIYPRSISPDSNTTMSGFWKSKPTTESASTPAANTTTEDPLASLDPSLKALIDEAKPAPLPNLNLPPKFKATAQSTPAPPIPTNESELEDLHAQIEAEKAASLASLASREAQNNAIHEAAWANCAVEELALFNCNRYGSLWERAMGCHEYSKKFHACMRLQKKTLKAMGYGSAGEIGVREGKIKEHADDLYMEYLRDEDEHKKQQNQA</sequence>
<feature type="compositionally biased region" description="Low complexity" evidence="1">
    <location>
        <begin position="90"/>
        <end position="99"/>
    </location>
</feature>
<accession>A0A0E9NHH8</accession>
<dbReference type="Proteomes" id="UP000033140">
    <property type="component" value="Unassembled WGS sequence"/>
</dbReference>
<feature type="region of interest" description="Disordered" evidence="1">
    <location>
        <begin position="90"/>
        <end position="112"/>
    </location>
</feature>
<name>A0A0E9NHH8_SAICN</name>
<protein>
    <submittedName>
        <fullName evidence="2">Uncharacterized protein</fullName>
    </submittedName>
</protein>
<keyword evidence="3" id="KW-1185">Reference proteome</keyword>
<reference evidence="2 3" key="1">
    <citation type="journal article" date="2011" name="J. Gen. Appl. Microbiol.">
        <title>Draft genome sequencing of the enigmatic yeast Saitoella complicata.</title>
        <authorList>
            <person name="Nishida H."/>
            <person name="Hamamoto M."/>
            <person name="Sugiyama J."/>
        </authorList>
    </citation>
    <scope>NUCLEOTIDE SEQUENCE [LARGE SCALE GENOMIC DNA]</scope>
    <source>
        <strain evidence="2 3">NRRL Y-17804</strain>
    </source>
</reference>
<proteinExistence type="predicted"/>
<comment type="caution">
    <text evidence="2">The sequence shown here is derived from an EMBL/GenBank/DDBJ whole genome shotgun (WGS) entry which is preliminary data.</text>
</comment>
<evidence type="ECO:0000313" key="3">
    <source>
        <dbReference type="Proteomes" id="UP000033140"/>
    </source>
</evidence>
<reference evidence="2 3" key="2">
    <citation type="journal article" date="2014" name="J. Gen. Appl. Microbiol.">
        <title>The early diverging ascomycetous budding yeast Saitoella complicata has three histone deacetylases belonging to the Clr6, Hos2, and Rpd3 lineages.</title>
        <authorList>
            <person name="Nishida H."/>
            <person name="Matsumoto T."/>
            <person name="Kondo S."/>
            <person name="Hamamoto M."/>
            <person name="Yoshikawa H."/>
        </authorList>
    </citation>
    <scope>NUCLEOTIDE SEQUENCE [LARGE SCALE GENOMIC DNA]</scope>
    <source>
        <strain evidence="2 3">NRRL Y-17804</strain>
    </source>
</reference>
<gene>
    <name evidence="2" type="ORF">G7K_3421-t1</name>
</gene>
<evidence type="ECO:0000313" key="2">
    <source>
        <dbReference type="EMBL" id="GAO49268.1"/>
    </source>
</evidence>
<feature type="region of interest" description="Disordered" evidence="1">
    <location>
        <begin position="34"/>
        <end position="70"/>
    </location>
</feature>
<dbReference type="AlphaFoldDB" id="A0A0E9NHH8"/>
<feature type="compositionally biased region" description="Polar residues" evidence="1">
    <location>
        <begin position="36"/>
        <end position="66"/>
    </location>
</feature>
<dbReference type="EMBL" id="BACD03000021">
    <property type="protein sequence ID" value="GAO49268.1"/>
    <property type="molecule type" value="Genomic_DNA"/>
</dbReference>
<evidence type="ECO:0000256" key="1">
    <source>
        <dbReference type="SAM" id="MobiDB-lite"/>
    </source>
</evidence>
<dbReference type="STRING" id="698492.A0A0E9NHH8"/>